<evidence type="ECO:0000256" key="6">
    <source>
        <dbReference type="ARBA" id="ARBA00023014"/>
    </source>
</evidence>
<evidence type="ECO:0000256" key="5">
    <source>
        <dbReference type="ARBA" id="ARBA00023004"/>
    </source>
</evidence>
<evidence type="ECO:0000256" key="3">
    <source>
        <dbReference type="ARBA" id="ARBA00022691"/>
    </source>
</evidence>
<dbReference type="CDD" id="cd01335">
    <property type="entry name" value="Radical_SAM"/>
    <property type="match status" value="1"/>
</dbReference>
<sequence length="269" mass="29452">MHKDLTGLNIAGVTPFSSVDWPGKLVATAFLQGCPWNCGYCQNFAIIDPHMTGGYAEEDLWELLTRRQGLLDGVVFSGGEPTRQAALIPAAQRARELGFEIGLHSGGAYPKRLAELLDQVLLDWIGLDIKALPENYSWVAGLEKSGPQGTHLANQALGQKAWESLDLVLEAHLAGQLQDYEVRLTVYPGDDPRDTNPENALEIAKTLRSRGVETLAIQEARPDGTRPEFAKIYKTPQSQGFPAALAEVARTIQSLGFPHFTFRGSMELN</sequence>
<dbReference type="GO" id="GO:0046872">
    <property type="term" value="F:metal ion binding"/>
    <property type="evidence" value="ECO:0007669"/>
    <property type="project" value="UniProtKB-KW"/>
</dbReference>
<dbReference type="NCBIfam" id="TIGR02495">
    <property type="entry name" value="NrdG2"/>
    <property type="match status" value="1"/>
</dbReference>
<name>A0A7K0K534_9ACTO</name>
<dbReference type="PROSITE" id="PS51918">
    <property type="entry name" value="RADICAL_SAM"/>
    <property type="match status" value="1"/>
</dbReference>
<dbReference type="PANTHER" id="PTHR30352">
    <property type="entry name" value="PYRUVATE FORMATE-LYASE-ACTIVATING ENZYME"/>
    <property type="match status" value="1"/>
</dbReference>
<keyword evidence="9" id="KW-1185">Reference proteome</keyword>
<dbReference type="Proteomes" id="UP000442535">
    <property type="component" value="Unassembled WGS sequence"/>
</dbReference>
<evidence type="ECO:0000259" key="7">
    <source>
        <dbReference type="PROSITE" id="PS51918"/>
    </source>
</evidence>
<accession>A0A7K0K534</accession>
<dbReference type="Gene3D" id="3.20.20.70">
    <property type="entry name" value="Aldolase class I"/>
    <property type="match status" value="1"/>
</dbReference>
<protein>
    <submittedName>
        <fullName evidence="8">Anaerobic ribonucleoside-triphosphate reductase activating protein</fullName>
    </submittedName>
</protein>
<dbReference type="InterPro" id="IPR058240">
    <property type="entry name" value="rSAM_sf"/>
</dbReference>
<comment type="cofactor">
    <cofactor evidence="1">
        <name>[4Fe-4S] cluster</name>
        <dbReference type="ChEBI" id="CHEBI:49883"/>
    </cofactor>
</comment>
<dbReference type="SFLD" id="SFLDS00029">
    <property type="entry name" value="Radical_SAM"/>
    <property type="match status" value="1"/>
</dbReference>
<dbReference type="GO" id="GO:0003824">
    <property type="term" value="F:catalytic activity"/>
    <property type="evidence" value="ECO:0007669"/>
    <property type="project" value="InterPro"/>
</dbReference>
<dbReference type="EMBL" id="VUMY01000022">
    <property type="protein sequence ID" value="MST50549.1"/>
    <property type="molecule type" value="Genomic_DNA"/>
</dbReference>
<keyword evidence="6" id="KW-0411">Iron-sulfur</keyword>
<keyword evidence="3" id="KW-0949">S-adenosyl-L-methionine</keyword>
<organism evidence="8 9">
    <name type="scientific">Mobiluncus porci</name>
    <dbReference type="NCBI Taxonomy" id="2652278"/>
    <lineage>
        <taxon>Bacteria</taxon>
        <taxon>Bacillati</taxon>
        <taxon>Actinomycetota</taxon>
        <taxon>Actinomycetes</taxon>
        <taxon>Actinomycetales</taxon>
        <taxon>Actinomycetaceae</taxon>
        <taxon>Mobiluncus</taxon>
    </lineage>
</organism>
<dbReference type="InterPro" id="IPR012840">
    <property type="entry name" value="NrdG2"/>
</dbReference>
<dbReference type="SUPFAM" id="SSF102114">
    <property type="entry name" value="Radical SAM enzymes"/>
    <property type="match status" value="1"/>
</dbReference>
<dbReference type="InterPro" id="IPR007197">
    <property type="entry name" value="rSAM"/>
</dbReference>
<feature type="domain" description="Radical SAM core" evidence="7">
    <location>
        <begin position="21"/>
        <end position="258"/>
    </location>
</feature>
<reference evidence="8 9" key="1">
    <citation type="submission" date="2019-08" db="EMBL/GenBank/DDBJ databases">
        <title>In-depth cultivation of the pig gut microbiome towards novel bacterial diversity and tailored functional studies.</title>
        <authorList>
            <person name="Wylensek D."/>
            <person name="Hitch T.C.A."/>
            <person name="Clavel T."/>
        </authorList>
    </citation>
    <scope>NUCLEOTIDE SEQUENCE [LARGE SCALE GENOMIC DNA]</scope>
    <source>
        <strain evidence="8 9">RF-GAM-744-WT-7</strain>
    </source>
</reference>
<evidence type="ECO:0000313" key="9">
    <source>
        <dbReference type="Proteomes" id="UP000442535"/>
    </source>
</evidence>
<dbReference type="InterPro" id="IPR013785">
    <property type="entry name" value="Aldolase_TIM"/>
</dbReference>
<keyword evidence="4" id="KW-0479">Metal-binding</keyword>
<evidence type="ECO:0000256" key="1">
    <source>
        <dbReference type="ARBA" id="ARBA00001966"/>
    </source>
</evidence>
<proteinExistence type="predicted"/>
<dbReference type="SFLD" id="SFLDG01094">
    <property type="entry name" value="Uncharacterised_Radical_SAM_Su"/>
    <property type="match status" value="1"/>
</dbReference>
<keyword evidence="2" id="KW-0004">4Fe-4S</keyword>
<evidence type="ECO:0000256" key="4">
    <source>
        <dbReference type="ARBA" id="ARBA00022723"/>
    </source>
</evidence>
<dbReference type="PANTHER" id="PTHR30352:SF13">
    <property type="entry name" value="GLYCYL-RADICAL ENZYME ACTIVATING ENZYME YJJW-RELATED"/>
    <property type="match status" value="1"/>
</dbReference>
<comment type="caution">
    <text evidence="8">The sequence shown here is derived from an EMBL/GenBank/DDBJ whole genome shotgun (WGS) entry which is preliminary data.</text>
</comment>
<evidence type="ECO:0000313" key="8">
    <source>
        <dbReference type="EMBL" id="MST50549.1"/>
    </source>
</evidence>
<dbReference type="GO" id="GO:0051539">
    <property type="term" value="F:4 iron, 4 sulfur cluster binding"/>
    <property type="evidence" value="ECO:0007669"/>
    <property type="project" value="UniProtKB-KW"/>
</dbReference>
<evidence type="ECO:0000256" key="2">
    <source>
        <dbReference type="ARBA" id="ARBA00022485"/>
    </source>
</evidence>
<dbReference type="InterPro" id="IPR034457">
    <property type="entry name" value="Organic_radical-activating"/>
</dbReference>
<dbReference type="AlphaFoldDB" id="A0A7K0K534"/>
<gene>
    <name evidence="8" type="ORF">FYJ63_10005</name>
</gene>
<dbReference type="Pfam" id="PF04055">
    <property type="entry name" value="Radical_SAM"/>
    <property type="match status" value="1"/>
</dbReference>
<dbReference type="RefSeq" id="WP_154546329.1">
    <property type="nucleotide sequence ID" value="NZ_JAQYQY010000025.1"/>
</dbReference>
<keyword evidence="5" id="KW-0408">Iron</keyword>